<dbReference type="SUPFAM" id="SSF55729">
    <property type="entry name" value="Acyl-CoA N-acyltransferases (Nat)"/>
    <property type="match status" value="1"/>
</dbReference>
<evidence type="ECO:0000313" key="2">
    <source>
        <dbReference type="EMBL" id="KIJ41013.1"/>
    </source>
</evidence>
<dbReference type="PANTHER" id="PTHR43792">
    <property type="entry name" value="GNAT FAMILY, PUTATIVE (AFU_ORTHOLOGUE AFUA_3G00765)-RELATED-RELATED"/>
    <property type="match status" value="1"/>
</dbReference>
<dbReference type="AlphaFoldDB" id="A0A0C9UD47"/>
<gene>
    <name evidence="2" type="ORF">M422DRAFT_229818</name>
</gene>
<dbReference type="OrthoDB" id="630895at2759"/>
<sequence length="202" mass="22511">MTDSNVLIESPRLQLSYFSHTNDEHCDFIVELYNTPLFISTEGKTSITTREAAQKYIENRFEKEYARNGYGTYLISLKPDSPNQEPTSIGSLSLSKGDSPESFALPDIGFALLPDVTGKGYATEAAQAVLQYAKEKFGLTEYFGFTNRVNDPSRKVMLRLGMESRGIWKVRCFGGHESEVFVAPGMGTLSQYGIEDNCKVSE</sequence>
<accession>A0A0C9UD47</accession>
<dbReference type="InterPro" id="IPR016181">
    <property type="entry name" value="Acyl_CoA_acyltransferase"/>
</dbReference>
<dbReference type="PANTHER" id="PTHR43792:SF16">
    <property type="entry name" value="N-ACETYLTRANSFERASE DOMAIN-CONTAINING PROTEIN"/>
    <property type="match status" value="1"/>
</dbReference>
<dbReference type="Proteomes" id="UP000054279">
    <property type="component" value="Unassembled WGS sequence"/>
</dbReference>
<dbReference type="GO" id="GO:0016747">
    <property type="term" value="F:acyltransferase activity, transferring groups other than amino-acyl groups"/>
    <property type="evidence" value="ECO:0007669"/>
    <property type="project" value="InterPro"/>
</dbReference>
<proteinExistence type="predicted"/>
<dbReference type="HOGENOM" id="CLU_013985_3_1_1"/>
<protein>
    <recommendedName>
        <fullName evidence="1">N-acetyltransferase domain-containing protein</fullName>
    </recommendedName>
</protein>
<organism evidence="2 3">
    <name type="scientific">Sphaerobolus stellatus (strain SS14)</name>
    <dbReference type="NCBI Taxonomy" id="990650"/>
    <lineage>
        <taxon>Eukaryota</taxon>
        <taxon>Fungi</taxon>
        <taxon>Dikarya</taxon>
        <taxon>Basidiomycota</taxon>
        <taxon>Agaricomycotina</taxon>
        <taxon>Agaricomycetes</taxon>
        <taxon>Phallomycetidae</taxon>
        <taxon>Geastrales</taxon>
        <taxon>Sphaerobolaceae</taxon>
        <taxon>Sphaerobolus</taxon>
    </lineage>
</organism>
<reference evidence="2 3" key="1">
    <citation type="submission" date="2014-06" db="EMBL/GenBank/DDBJ databases">
        <title>Evolutionary Origins and Diversification of the Mycorrhizal Mutualists.</title>
        <authorList>
            <consortium name="DOE Joint Genome Institute"/>
            <consortium name="Mycorrhizal Genomics Consortium"/>
            <person name="Kohler A."/>
            <person name="Kuo A."/>
            <person name="Nagy L.G."/>
            <person name="Floudas D."/>
            <person name="Copeland A."/>
            <person name="Barry K.W."/>
            <person name="Cichocki N."/>
            <person name="Veneault-Fourrey C."/>
            <person name="LaButti K."/>
            <person name="Lindquist E.A."/>
            <person name="Lipzen A."/>
            <person name="Lundell T."/>
            <person name="Morin E."/>
            <person name="Murat C."/>
            <person name="Riley R."/>
            <person name="Ohm R."/>
            <person name="Sun H."/>
            <person name="Tunlid A."/>
            <person name="Henrissat B."/>
            <person name="Grigoriev I.V."/>
            <person name="Hibbett D.S."/>
            <person name="Martin F."/>
        </authorList>
    </citation>
    <scope>NUCLEOTIDE SEQUENCE [LARGE SCALE GENOMIC DNA]</scope>
    <source>
        <strain evidence="2 3">SS14</strain>
    </source>
</reference>
<dbReference type="Pfam" id="PF13302">
    <property type="entry name" value="Acetyltransf_3"/>
    <property type="match status" value="1"/>
</dbReference>
<evidence type="ECO:0000313" key="3">
    <source>
        <dbReference type="Proteomes" id="UP000054279"/>
    </source>
</evidence>
<feature type="domain" description="N-acetyltransferase" evidence="1">
    <location>
        <begin position="24"/>
        <end position="163"/>
    </location>
</feature>
<dbReference type="InterPro" id="IPR051531">
    <property type="entry name" value="N-acetyltransferase"/>
</dbReference>
<name>A0A0C9UD47_SPHS4</name>
<evidence type="ECO:0000259" key="1">
    <source>
        <dbReference type="Pfam" id="PF13302"/>
    </source>
</evidence>
<keyword evidence="3" id="KW-1185">Reference proteome</keyword>
<dbReference type="EMBL" id="KN837139">
    <property type="protein sequence ID" value="KIJ41013.1"/>
    <property type="molecule type" value="Genomic_DNA"/>
</dbReference>
<dbReference type="InterPro" id="IPR000182">
    <property type="entry name" value="GNAT_dom"/>
</dbReference>
<dbReference type="Gene3D" id="3.40.630.30">
    <property type="match status" value="1"/>
</dbReference>